<keyword evidence="10" id="KW-0862">Zinc</keyword>
<dbReference type="Pfam" id="PF11838">
    <property type="entry name" value="ERAP1_C"/>
    <property type="match status" value="1"/>
</dbReference>
<sequence length="838" mass="90031">MTHDEAIDRARLVNVESYHVDLDLSGAPAGMPFGSVTTVRFSCAEPGAATFVELKPVEVQEIRLNGVPVDPAALDGNRLPLAGLRADNELVVRCTMAYSTTGEGVHRFTDPEDGEVYLYAQACLDDAQRIFACFDQPDLKATMTLAVSAPPDWTVRANAPGEQVRPGRWEFAGTLPLSTYLMTVVAGPYHTRQAEHDGIPLALLCRRSLAPYLDKDAEEIFAVTGALLDHFHGLFGIRYPFGDYVQAFVPEFNAGAMENPGCVTFREEFLHRSAATDSELELRTMVIAHEMTHMWFGDLVTMRWWDDLWLNESFAEYMGWRATAEVTRFTGAWTSFAIVRKSGGYAADQRPSTHPIAPERVADTEQALLNFDGISYAKGASALRQLVAWLGDEAFFAGLRAYFAAHAYGNATLADLLAALSAASGRDLSAWADVWLRRPQVNTLRPEAVTGPDGRYGEVAVRQAAPPGYPTLRPHRIGVGVYAEEGGRVTLAHRAEVDLDPEADGGRTPVPQLAGVPAGRLLLLNDGDLTFAKVGLLPQDRAVLAEVLPALADPLARALTWAAAMEMTRDAEMPAAEFLALAGAGLPAEDDVAVFAQMLRFARETVADRHLPPAARPAALAALAGACQNALDAGRPDAGGRRLTALRGLVSCAGPELISRLRGWPAGRDVPAGLEIDADLRWAMLGRLVVLDAAGEPEIAAECERDRSARGAEHAARCRAALPGAAAKARAWELIVGDGPLRLVAAVAGGFWHPEQAADTAPYVARYFAEMPAVAARRTPNVVPALAHAAYPRYAVTAETLAAAEAMIAVPDLDPGLRRAAIDATDDLRRALAARTLT</sequence>
<keyword evidence="6 17" id="KW-0031">Aminopeptidase</keyword>
<feature type="domain" description="Peptidase M1 membrane alanine aminopeptidase" evidence="14">
    <location>
        <begin position="224"/>
        <end position="435"/>
    </location>
</feature>
<dbReference type="GO" id="GO:0005737">
    <property type="term" value="C:cytoplasm"/>
    <property type="evidence" value="ECO:0007669"/>
    <property type="project" value="TreeGrafter"/>
</dbReference>
<dbReference type="InterPro" id="IPR012778">
    <property type="entry name" value="Pept_M1_aminopeptidase"/>
</dbReference>
<dbReference type="GO" id="GO:0016020">
    <property type="term" value="C:membrane"/>
    <property type="evidence" value="ECO:0007669"/>
    <property type="project" value="TreeGrafter"/>
</dbReference>
<evidence type="ECO:0000256" key="1">
    <source>
        <dbReference type="ARBA" id="ARBA00000098"/>
    </source>
</evidence>
<dbReference type="Proteomes" id="UP000655287">
    <property type="component" value="Unassembled WGS sequence"/>
</dbReference>
<dbReference type="GO" id="GO:0005615">
    <property type="term" value="C:extracellular space"/>
    <property type="evidence" value="ECO:0007669"/>
    <property type="project" value="TreeGrafter"/>
</dbReference>
<feature type="domain" description="ERAP1-like C-terminal" evidence="15">
    <location>
        <begin position="522"/>
        <end position="830"/>
    </location>
</feature>
<dbReference type="GO" id="GO:0043171">
    <property type="term" value="P:peptide catabolic process"/>
    <property type="evidence" value="ECO:0007669"/>
    <property type="project" value="TreeGrafter"/>
</dbReference>
<dbReference type="InterPro" id="IPR045357">
    <property type="entry name" value="Aminopeptidase_N-like_N"/>
</dbReference>
<dbReference type="NCBIfam" id="TIGR02412">
    <property type="entry name" value="pepN_strep_liv"/>
    <property type="match status" value="1"/>
</dbReference>
<dbReference type="PANTHER" id="PTHR11533">
    <property type="entry name" value="PROTEASE M1 ZINC METALLOPROTEASE"/>
    <property type="match status" value="1"/>
</dbReference>
<evidence type="ECO:0000259" key="16">
    <source>
        <dbReference type="Pfam" id="PF17900"/>
    </source>
</evidence>
<evidence type="ECO:0000256" key="8">
    <source>
        <dbReference type="ARBA" id="ARBA00022723"/>
    </source>
</evidence>
<dbReference type="InterPro" id="IPR024571">
    <property type="entry name" value="ERAP1-like_C_dom"/>
</dbReference>
<dbReference type="SUPFAM" id="SSF63737">
    <property type="entry name" value="Leukotriene A4 hydrolase N-terminal domain"/>
    <property type="match status" value="1"/>
</dbReference>
<comment type="catalytic activity">
    <reaction evidence="1">
        <text>Release of an N-terminal amino acid, Xaa-|-Yaa- from a peptide, amide or arylamide. Xaa is preferably Ala, but may be most amino acids including Pro (slow action). When a terminal hydrophobic residue is followed by a prolyl residue, the two may be released as an intact Xaa-Pro dipeptide.</text>
        <dbReference type="EC" id="3.4.11.2"/>
    </reaction>
</comment>
<dbReference type="Pfam" id="PF17900">
    <property type="entry name" value="Peptidase_M1_N"/>
    <property type="match status" value="1"/>
</dbReference>
<keyword evidence="7" id="KW-0645">Protease</keyword>
<evidence type="ECO:0000256" key="5">
    <source>
        <dbReference type="ARBA" id="ARBA00015611"/>
    </source>
</evidence>
<dbReference type="InterPro" id="IPR001930">
    <property type="entry name" value="Peptidase_M1"/>
</dbReference>
<dbReference type="PANTHER" id="PTHR11533:SF174">
    <property type="entry name" value="PUROMYCIN-SENSITIVE AMINOPEPTIDASE-RELATED"/>
    <property type="match status" value="1"/>
</dbReference>
<dbReference type="FunFam" id="2.60.40.1730:FF:000010">
    <property type="entry name" value="Putative aminopeptidase N"/>
    <property type="match status" value="1"/>
</dbReference>
<evidence type="ECO:0000256" key="6">
    <source>
        <dbReference type="ARBA" id="ARBA00022438"/>
    </source>
</evidence>
<evidence type="ECO:0000256" key="3">
    <source>
        <dbReference type="ARBA" id="ARBA00010136"/>
    </source>
</evidence>
<reference evidence="17" key="1">
    <citation type="submission" date="2021-01" db="EMBL/GenBank/DDBJ databases">
        <title>Whole genome shotgun sequence of Sphaerisporangium rufum NBRC 109079.</title>
        <authorList>
            <person name="Komaki H."/>
            <person name="Tamura T."/>
        </authorList>
    </citation>
    <scope>NUCLEOTIDE SEQUENCE</scope>
    <source>
        <strain evidence="17">NBRC 109079</strain>
    </source>
</reference>
<dbReference type="Pfam" id="PF01433">
    <property type="entry name" value="Peptidase_M1"/>
    <property type="match status" value="1"/>
</dbReference>
<evidence type="ECO:0000256" key="9">
    <source>
        <dbReference type="ARBA" id="ARBA00022801"/>
    </source>
</evidence>
<dbReference type="GO" id="GO:0006508">
    <property type="term" value="P:proteolysis"/>
    <property type="evidence" value="ECO:0007669"/>
    <property type="project" value="UniProtKB-KW"/>
</dbReference>
<dbReference type="GO" id="GO:0008270">
    <property type="term" value="F:zinc ion binding"/>
    <property type="evidence" value="ECO:0007669"/>
    <property type="project" value="InterPro"/>
</dbReference>
<keyword evidence="11" id="KW-0482">Metalloprotease</keyword>
<evidence type="ECO:0000313" key="18">
    <source>
        <dbReference type="Proteomes" id="UP000655287"/>
    </source>
</evidence>
<evidence type="ECO:0000259" key="14">
    <source>
        <dbReference type="Pfam" id="PF01433"/>
    </source>
</evidence>
<dbReference type="GO" id="GO:0016285">
    <property type="term" value="F:alanyl aminopeptidase activity"/>
    <property type="evidence" value="ECO:0007669"/>
    <property type="project" value="UniProtKB-EC"/>
</dbReference>
<dbReference type="InterPro" id="IPR014782">
    <property type="entry name" value="Peptidase_M1_dom"/>
</dbReference>
<evidence type="ECO:0000256" key="10">
    <source>
        <dbReference type="ARBA" id="ARBA00022833"/>
    </source>
</evidence>
<evidence type="ECO:0000256" key="13">
    <source>
        <dbReference type="ARBA" id="ARBA00031533"/>
    </source>
</evidence>
<evidence type="ECO:0000313" key="17">
    <source>
        <dbReference type="EMBL" id="GII79222.1"/>
    </source>
</evidence>
<proteinExistence type="inferred from homology"/>
<evidence type="ECO:0000256" key="4">
    <source>
        <dbReference type="ARBA" id="ARBA00012564"/>
    </source>
</evidence>
<dbReference type="InterPro" id="IPR042097">
    <property type="entry name" value="Aminopeptidase_N-like_N_sf"/>
</dbReference>
<gene>
    <name evidence="17" type="ORF">Sru01_42040</name>
</gene>
<dbReference type="SUPFAM" id="SSF55486">
    <property type="entry name" value="Metalloproteases ('zincins'), catalytic domain"/>
    <property type="match status" value="1"/>
</dbReference>
<dbReference type="AlphaFoldDB" id="A0A919R8J0"/>
<dbReference type="CDD" id="cd09602">
    <property type="entry name" value="M1_APN"/>
    <property type="match status" value="1"/>
</dbReference>
<dbReference type="GO" id="GO:0070006">
    <property type="term" value="F:metalloaminopeptidase activity"/>
    <property type="evidence" value="ECO:0007669"/>
    <property type="project" value="TreeGrafter"/>
</dbReference>
<keyword evidence="9" id="KW-0378">Hydrolase</keyword>
<keyword evidence="8" id="KW-0479">Metal-binding</keyword>
<dbReference type="InterPro" id="IPR050344">
    <property type="entry name" value="Peptidase_M1_aminopeptidases"/>
</dbReference>
<dbReference type="EMBL" id="BOOU01000055">
    <property type="protein sequence ID" value="GII79222.1"/>
    <property type="molecule type" value="Genomic_DNA"/>
</dbReference>
<dbReference type="PRINTS" id="PR00756">
    <property type="entry name" value="ALADIPTASE"/>
</dbReference>
<comment type="caution">
    <text evidence="17">The sequence shown here is derived from an EMBL/GenBank/DDBJ whole genome shotgun (WGS) entry which is preliminary data.</text>
</comment>
<keyword evidence="18" id="KW-1185">Reference proteome</keyword>
<name>A0A919R8J0_9ACTN</name>
<organism evidence="17 18">
    <name type="scientific">Sphaerisporangium rufum</name>
    <dbReference type="NCBI Taxonomy" id="1381558"/>
    <lineage>
        <taxon>Bacteria</taxon>
        <taxon>Bacillati</taxon>
        <taxon>Actinomycetota</taxon>
        <taxon>Actinomycetes</taxon>
        <taxon>Streptosporangiales</taxon>
        <taxon>Streptosporangiaceae</taxon>
        <taxon>Sphaerisporangium</taxon>
    </lineage>
</organism>
<comment type="cofactor">
    <cofactor evidence="2">
        <name>Zn(2+)</name>
        <dbReference type="ChEBI" id="CHEBI:29105"/>
    </cofactor>
</comment>
<evidence type="ECO:0000256" key="2">
    <source>
        <dbReference type="ARBA" id="ARBA00001947"/>
    </source>
</evidence>
<dbReference type="Gene3D" id="2.60.40.1730">
    <property type="entry name" value="tricorn interacting facor f3 domain"/>
    <property type="match status" value="1"/>
</dbReference>
<evidence type="ECO:0000256" key="7">
    <source>
        <dbReference type="ARBA" id="ARBA00022670"/>
    </source>
</evidence>
<protein>
    <recommendedName>
        <fullName evidence="5">Aminopeptidase N</fullName>
        <ecNumber evidence="4">3.4.11.2</ecNumber>
    </recommendedName>
    <alternativeName>
        <fullName evidence="12">Alanine aminopeptidase</fullName>
    </alternativeName>
    <alternativeName>
        <fullName evidence="13">Lysyl aminopeptidase</fullName>
    </alternativeName>
</protein>
<dbReference type="GO" id="GO:0042277">
    <property type="term" value="F:peptide binding"/>
    <property type="evidence" value="ECO:0007669"/>
    <property type="project" value="TreeGrafter"/>
</dbReference>
<evidence type="ECO:0000259" key="15">
    <source>
        <dbReference type="Pfam" id="PF11838"/>
    </source>
</evidence>
<comment type="similarity">
    <text evidence="3">Belongs to the peptidase M1 family.</text>
</comment>
<dbReference type="EC" id="3.4.11.2" evidence="4"/>
<feature type="domain" description="Aminopeptidase N-like N-terminal" evidence="16">
    <location>
        <begin position="101"/>
        <end position="181"/>
    </location>
</feature>
<accession>A0A919R8J0</accession>
<dbReference type="Gene3D" id="1.10.390.10">
    <property type="entry name" value="Neutral Protease Domain 2"/>
    <property type="match status" value="1"/>
</dbReference>
<evidence type="ECO:0000256" key="12">
    <source>
        <dbReference type="ARBA" id="ARBA00029811"/>
    </source>
</evidence>
<evidence type="ECO:0000256" key="11">
    <source>
        <dbReference type="ARBA" id="ARBA00023049"/>
    </source>
</evidence>
<dbReference type="InterPro" id="IPR027268">
    <property type="entry name" value="Peptidase_M4/M1_CTD_sf"/>
</dbReference>